<sequence>MLSTQAILEDASESGSLDLAEWPRVLESLLQKLHDIVHNDFPLPSIPRPVSLPPTIDPEVVASTPPRAPNSDHDHSAEDLPDAGENENEPPVNSQSSSKENDEPTDIAAARPPVPGFEVNHAHQPVQPPDSIETQAGTLPPDLLSLYQSSTRILEHDFSQSPPYTIQRLAELVLHPKRHYRFLPAYLRALDRIVSVSSPISDFPLPMLQRPVNGGFLTNGDSSQVNGITERESLGSDESLGGALLTPIPWLRTNNTALTGNTAANGHDGELHSESTETIEGPNGAGSIETVSVTVNGVPSASSVAHTSPTPASPTLSEQSDASSSSSAESIDAQLRQQGGVTQGELLRQEQEAGLIPVSQASPRRSLLSGGAAALGRESAMNDVPRDTAADVLMQDSRPPEETPHARGPQEIGMEDMGPQHHSLGAGSGLDLEAAVGRSKSPLPEHAPRPAQVGSPPPVTTQQQMDEVPSAPVAEADAKAAEQDDAGAPGKDPRDVEMEVEKAKEATNEETHAEVKDADGDIVVADADGRPAEKAE</sequence>
<comment type="similarity">
    <text evidence="1">Belongs to the PPP4R2 family.</text>
</comment>
<dbReference type="Pfam" id="PF09184">
    <property type="entry name" value="PPP4R2"/>
    <property type="match status" value="1"/>
</dbReference>
<protein>
    <recommendedName>
        <fullName evidence="5">Protein phosphatase 4 core regulatory subunit R2</fullName>
    </recommendedName>
</protein>
<dbReference type="PROSITE" id="PS00018">
    <property type="entry name" value="EF_HAND_1"/>
    <property type="match status" value="1"/>
</dbReference>
<dbReference type="GO" id="GO:0005737">
    <property type="term" value="C:cytoplasm"/>
    <property type="evidence" value="ECO:0007669"/>
    <property type="project" value="TreeGrafter"/>
</dbReference>
<feature type="compositionally biased region" description="Acidic residues" evidence="2">
    <location>
        <begin position="79"/>
        <end position="88"/>
    </location>
</feature>
<evidence type="ECO:0000313" key="4">
    <source>
        <dbReference type="Proteomes" id="UP001324427"/>
    </source>
</evidence>
<dbReference type="Proteomes" id="UP001324427">
    <property type="component" value="Unassembled WGS sequence"/>
</dbReference>
<dbReference type="PANTHER" id="PTHR16487">
    <property type="entry name" value="PPP4R2-RELATED PROTEIN"/>
    <property type="match status" value="1"/>
</dbReference>
<dbReference type="EMBL" id="JAVFHQ010000084">
    <property type="protein sequence ID" value="KAK4539729.1"/>
    <property type="molecule type" value="Genomic_DNA"/>
</dbReference>
<comment type="caution">
    <text evidence="3">The sequence shown here is derived from an EMBL/GenBank/DDBJ whole genome shotgun (WGS) entry which is preliminary data.</text>
</comment>
<dbReference type="GO" id="GO:0019888">
    <property type="term" value="F:protein phosphatase regulator activity"/>
    <property type="evidence" value="ECO:0007669"/>
    <property type="project" value="InterPro"/>
</dbReference>
<reference evidence="3 4" key="1">
    <citation type="submission" date="2021-11" db="EMBL/GenBank/DDBJ databases">
        <title>Black yeast isolated from Biological Soil Crust.</title>
        <authorList>
            <person name="Kurbessoian T."/>
        </authorList>
    </citation>
    <scope>NUCLEOTIDE SEQUENCE [LARGE SCALE GENOMIC DNA]</scope>
    <source>
        <strain evidence="3 4">CCFEE 5522</strain>
    </source>
</reference>
<evidence type="ECO:0000313" key="3">
    <source>
        <dbReference type="EMBL" id="KAK4539729.1"/>
    </source>
</evidence>
<proteinExistence type="inferred from homology"/>
<feature type="compositionally biased region" description="Low complexity" evidence="2">
    <location>
        <begin position="317"/>
        <end position="332"/>
    </location>
</feature>
<evidence type="ECO:0000256" key="2">
    <source>
        <dbReference type="SAM" id="MobiDB-lite"/>
    </source>
</evidence>
<accession>A0AAV9J4M5</accession>
<dbReference type="AlphaFoldDB" id="A0AAV9J4M5"/>
<keyword evidence="4" id="KW-1185">Reference proteome</keyword>
<feature type="compositionally biased region" description="Polar residues" evidence="2">
    <location>
        <begin position="289"/>
        <end position="316"/>
    </location>
</feature>
<feature type="region of interest" description="Disordered" evidence="2">
    <location>
        <begin position="393"/>
        <end position="536"/>
    </location>
</feature>
<dbReference type="PANTHER" id="PTHR16487:SF0">
    <property type="entry name" value="PROTEIN PHOSPHATASE 4 REGULATORY SUBUNIT 2-RELATED"/>
    <property type="match status" value="1"/>
</dbReference>
<dbReference type="GO" id="GO:0030289">
    <property type="term" value="C:protein phosphatase 4 complex"/>
    <property type="evidence" value="ECO:0007669"/>
    <property type="project" value="InterPro"/>
</dbReference>
<name>A0AAV9J4M5_9PEZI</name>
<feature type="compositionally biased region" description="Basic and acidic residues" evidence="2">
    <location>
        <begin position="527"/>
        <end position="536"/>
    </location>
</feature>
<feature type="region of interest" description="Disordered" evidence="2">
    <location>
        <begin position="259"/>
        <end position="332"/>
    </location>
</feature>
<feature type="compositionally biased region" description="Basic and acidic residues" evidence="2">
    <location>
        <begin position="491"/>
        <end position="519"/>
    </location>
</feature>
<evidence type="ECO:0008006" key="5">
    <source>
        <dbReference type="Google" id="ProtNLM"/>
    </source>
</evidence>
<organism evidence="3 4">
    <name type="scientific">Oleoguttula mirabilis</name>
    <dbReference type="NCBI Taxonomy" id="1507867"/>
    <lineage>
        <taxon>Eukaryota</taxon>
        <taxon>Fungi</taxon>
        <taxon>Dikarya</taxon>
        <taxon>Ascomycota</taxon>
        <taxon>Pezizomycotina</taxon>
        <taxon>Dothideomycetes</taxon>
        <taxon>Dothideomycetidae</taxon>
        <taxon>Mycosphaerellales</taxon>
        <taxon>Teratosphaeriaceae</taxon>
        <taxon>Oleoguttula</taxon>
    </lineage>
</organism>
<evidence type="ECO:0000256" key="1">
    <source>
        <dbReference type="ARBA" id="ARBA00009207"/>
    </source>
</evidence>
<dbReference type="GO" id="GO:0005634">
    <property type="term" value="C:nucleus"/>
    <property type="evidence" value="ECO:0007669"/>
    <property type="project" value="TreeGrafter"/>
</dbReference>
<feature type="region of interest" description="Disordered" evidence="2">
    <location>
        <begin position="50"/>
        <end position="138"/>
    </location>
</feature>
<gene>
    <name evidence="3" type="ORF">LTR36_010382</name>
</gene>
<dbReference type="InterPro" id="IPR018247">
    <property type="entry name" value="EF_Hand_1_Ca_BS"/>
</dbReference>
<dbReference type="InterPro" id="IPR015267">
    <property type="entry name" value="PPP4R2"/>
</dbReference>